<dbReference type="InterPro" id="IPR052534">
    <property type="entry name" value="Extracell_DNA_Util/SecSys_Comp"/>
</dbReference>
<name>A0A3T0D7C2_9FIRM</name>
<dbReference type="EMBL" id="CP034791">
    <property type="protein sequence ID" value="AZT90856.1"/>
    <property type="molecule type" value="Genomic_DNA"/>
</dbReference>
<proteinExistence type="predicted"/>
<feature type="transmembrane region" description="Helical" evidence="2">
    <location>
        <begin position="25"/>
        <end position="46"/>
    </location>
</feature>
<dbReference type="PANTHER" id="PTHR40278:SF1">
    <property type="entry name" value="DNA UTILIZATION PROTEIN HOFN"/>
    <property type="match status" value="1"/>
</dbReference>
<evidence type="ECO:0000256" key="1">
    <source>
        <dbReference type="SAM" id="Coils"/>
    </source>
</evidence>
<keyword evidence="2" id="KW-0472">Membrane</keyword>
<dbReference type="PANTHER" id="PTHR40278">
    <property type="entry name" value="DNA UTILIZATION PROTEIN HOFN"/>
    <property type="match status" value="1"/>
</dbReference>
<evidence type="ECO:0008006" key="5">
    <source>
        <dbReference type="Google" id="ProtNLM"/>
    </source>
</evidence>
<dbReference type="InterPro" id="IPR007813">
    <property type="entry name" value="PilN"/>
</dbReference>
<sequence length="179" mass="20637">MAKNLKDINLLLAYERVTRKKDATIRIYSLILILELCILALIISLYTTQIITTNNDIKRLNNEINIKQQQMAQIEKLFQKKNLYTQKEALLEYISKTHVKLLEILDKLENLTPSNIRYESLNLSQDKITCTVRADKLETVTQFVYNLQTSNYFKNVSFNSVTGDDNSKVSTITADIVGK</sequence>
<gene>
    <name evidence="3" type="ORF">ELD05_09510</name>
</gene>
<evidence type="ECO:0000313" key="4">
    <source>
        <dbReference type="Proteomes" id="UP000282930"/>
    </source>
</evidence>
<dbReference type="Proteomes" id="UP000282930">
    <property type="component" value="Chromosome"/>
</dbReference>
<keyword evidence="2" id="KW-0812">Transmembrane</keyword>
<keyword evidence="2" id="KW-1133">Transmembrane helix</keyword>
<evidence type="ECO:0000313" key="3">
    <source>
        <dbReference type="EMBL" id="AZT90856.1"/>
    </source>
</evidence>
<protein>
    <recommendedName>
        <fullName evidence="5">Fimbrial assembly protein</fullName>
    </recommendedName>
</protein>
<accession>A0A3T0D7C2</accession>
<reference evidence="3 4" key="1">
    <citation type="submission" date="2018-12" db="EMBL/GenBank/DDBJ databases">
        <title>Genome sequence from the cellulolytic species, Caldicellulosiruptor changbaiensis.</title>
        <authorList>
            <person name="Blumer-Schuette S.E."/>
            <person name="Mendoza C."/>
        </authorList>
    </citation>
    <scope>NUCLEOTIDE SEQUENCE [LARGE SCALE GENOMIC DNA]</scope>
    <source>
        <strain evidence="3 4">CBS-Z</strain>
    </source>
</reference>
<keyword evidence="1" id="KW-0175">Coiled coil</keyword>
<dbReference type="Pfam" id="PF05137">
    <property type="entry name" value="PilN"/>
    <property type="match status" value="1"/>
</dbReference>
<organism evidence="3 4">
    <name type="scientific">Caldicellulosiruptor changbaiensis</name>
    <dbReference type="NCBI Taxonomy" id="1222016"/>
    <lineage>
        <taxon>Bacteria</taxon>
        <taxon>Bacillati</taxon>
        <taxon>Bacillota</taxon>
        <taxon>Bacillota incertae sedis</taxon>
        <taxon>Caldicellulosiruptorales</taxon>
        <taxon>Caldicellulosiruptoraceae</taxon>
        <taxon>Caldicellulosiruptor</taxon>
    </lineage>
</organism>
<dbReference type="AlphaFoldDB" id="A0A3T0D7C2"/>
<dbReference type="RefSeq" id="WP_127352236.1">
    <property type="nucleotide sequence ID" value="NZ_CP034791.1"/>
</dbReference>
<dbReference type="KEGG" id="ccha:ELD05_09510"/>
<keyword evidence="4" id="KW-1185">Reference proteome</keyword>
<feature type="coiled-coil region" evidence="1">
    <location>
        <begin position="50"/>
        <end position="77"/>
    </location>
</feature>
<evidence type="ECO:0000256" key="2">
    <source>
        <dbReference type="SAM" id="Phobius"/>
    </source>
</evidence>